<feature type="transmembrane region" description="Helical" evidence="6">
    <location>
        <begin position="231"/>
        <end position="248"/>
    </location>
</feature>
<feature type="transmembrane region" description="Helical" evidence="6">
    <location>
        <begin position="146"/>
        <end position="168"/>
    </location>
</feature>
<gene>
    <name evidence="8" type="primary">bmr3_1</name>
    <name evidence="8" type="ORF">LMG29542_00306</name>
</gene>
<proteinExistence type="predicted"/>
<dbReference type="GO" id="GO:0012505">
    <property type="term" value="C:endomembrane system"/>
    <property type="evidence" value="ECO:0007669"/>
    <property type="project" value="UniProtKB-SubCell"/>
</dbReference>
<dbReference type="RefSeq" id="WP_175224428.1">
    <property type="nucleotide sequence ID" value="NZ_CADIKH010000001.1"/>
</dbReference>
<dbReference type="PANTHER" id="PTHR23501:SF191">
    <property type="entry name" value="VACUOLAR BASIC AMINO ACID TRANSPORTER 4"/>
    <property type="match status" value="1"/>
</dbReference>
<keyword evidence="4 6" id="KW-1133">Transmembrane helix</keyword>
<evidence type="ECO:0000256" key="4">
    <source>
        <dbReference type="ARBA" id="ARBA00022989"/>
    </source>
</evidence>
<feature type="transmembrane region" description="Helical" evidence="6">
    <location>
        <begin position="174"/>
        <end position="195"/>
    </location>
</feature>
<sequence length="457" mass="46518">MKEAILESTATSLKDSRLAVASVIAALFLAAVDSTIVSTALPSIAAQLGTPELYPWIMSGFLLPVALVAPLAGACADRLGVSAVLKLCLIVFLAASACAALSPSMPLLIAARVLQGASAGGIIVLAYSMLANLFDAERRGRMQGMLSTVWGLSAVAGPLLGSALDVAFGWRAIFWFNLPVGVAALSMLCIAPGVGKPAGNARVDLPAQALMIILLCSVLLLVSQPGDTTQVQYGLFGAAAAASALLVARIAPDRQRSPLPLAFFQRRALLSATGIVLLSSGGLFASVTLAPLVLKPMAGASLSTGVIVMMAALGWVAGAALCGARLARAGYRTMAGAGMLLLAAGCFTMPFALEHQLVPLAAAALALVGLGMGFAATTTLVFAQNSAPVGRLASWTSTVQCLRNLGAALGVNALGTIQLRLSGDASFQTCFTILGSAMLAGLIVSLFLPAQYQVDHD</sequence>
<evidence type="ECO:0000256" key="5">
    <source>
        <dbReference type="ARBA" id="ARBA00023136"/>
    </source>
</evidence>
<feature type="transmembrane region" description="Helical" evidence="6">
    <location>
        <begin position="334"/>
        <end position="353"/>
    </location>
</feature>
<evidence type="ECO:0000259" key="7">
    <source>
        <dbReference type="PROSITE" id="PS50850"/>
    </source>
</evidence>
<keyword evidence="2" id="KW-0813">Transport</keyword>
<accession>A0A6J5D2A2</accession>
<dbReference type="EMBL" id="CADIKH010000001">
    <property type="protein sequence ID" value="CAB3746826.1"/>
    <property type="molecule type" value="Genomic_DNA"/>
</dbReference>
<evidence type="ECO:0000256" key="1">
    <source>
        <dbReference type="ARBA" id="ARBA00004127"/>
    </source>
</evidence>
<evidence type="ECO:0000256" key="6">
    <source>
        <dbReference type="SAM" id="Phobius"/>
    </source>
</evidence>
<feature type="transmembrane region" description="Helical" evidence="6">
    <location>
        <begin position="114"/>
        <end position="134"/>
    </location>
</feature>
<dbReference type="InterPro" id="IPR011701">
    <property type="entry name" value="MFS"/>
</dbReference>
<feature type="transmembrane region" description="Helical" evidence="6">
    <location>
        <begin position="83"/>
        <end position="102"/>
    </location>
</feature>
<feature type="transmembrane region" description="Helical" evidence="6">
    <location>
        <begin position="430"/>
        <end position="452"/>
    </location>
</feature>
<organism evidence="8 9">
    <name type="scientific">Paraburkholderia humisilvae</name>
    <dbReference type="NCBI Taxonomy" id="627669"/>
    <lineage>
        <taxon>Bacteria</taxon>
        <taxon>Pseudomonadati</taxon>
        <taxon>Pseudomonadota</taxon>
        <taxon>Betaproteobacteria</taxon>
        <taxon>Burkholderiales</taxon>
        <taxon>Burkholderiaceae</taxon>
        <taxon>Paraburkholderia</taxon>
    </lineage>
</organism>
<reference evidence="8 9" key="1">
    <citation type="submission" date="2020-04" db="EMBL/GenBank/DDBJ databases">
        <authorList>
            <person name="De Canck E."/>
        </authorList>
    </citation>
    <scope>NUCLEOTIDE SEQUENCE [LARGE SCALE GENOMIC DNA]</scope>
    <source>
        <strain evidence="8 9">LMG 29542</strain>
    </source>
</reference>
<dbReference type="PROSITE" id="PS50850">
    <property type="entry name" value="MFS"/>
    <property type="match status" value="1"/>
</dbReference>
<dbReference type="GO" id="GO:0022857">
    <property type="term" value="F:transmembrane transporter activity"/>
    <property type="evidence" value="ECO:0007669"/>
    <property type="project" value="InterPro"/>
</dbReference>
<feature type="transmembrane region" description="Helical" evidence="6">
    <location>
        <begin position="269"/>
        <end position="294"/>
    </location>
</feature>
<dbReference type="Gene3D" id="1.20.1250.20">
    <property type="entry name" value="MFS general substrate transporter like domains"/>
    <property type="match status" value="1"/>
</dbReference>
<feature type="transmembrane region" description="Helical" evidence="6">
    <location>
        <begin position="359"/>
        <end position="383"/>
    </location>
</feature>
<dbReference type="AlphaFoldDB" id="A0A6J5D2A2"/>
<dbReference type="PANTHER" id="PTHR23501">
    <property type="entry name" value="MAJOR FACILITATOR SUPERFAMILY"/>
    <property type="match status" value="1"/>
</dbReference>
<dbReference type="InterPro" id="IPR020846">
    <property type="entry name" value="MFS_dom"/>
</dbReference>
<dbReference type="GO" id="GO:0005886">
    <property type="term" value="C:plasma membrane"/>
    <property type="evidence" value="ECO:0007669"/>
    <property type="project" value="TreeGrafter"/>
</dbReference>
<dbReference type="Pfam" id="PF07690">
    <property type="entry name" value="MFS_1"/>
    <property type="match status" value="1"/>
</dbReference>
<evidence type="ECO:0000313" key="8">
    <source>
        <dbReference type="EMBL" id="CAB3746826.1"/>
    </source>
</evidence>
<dbReference type="Gene3D" id="1.20.1720.10">
    <property type="entry name" value="Multidrug resistance protein D"/>
    <property type="match status" value="1"/>
</dbReference>
<keyword evidence="5 6" id="KW-0472">Membrane</keyword>
<evidence type="ECO:0000256" key="2">
    <source>
        <dbReference type="ARBA" id="ARBA00022448"/>
    </source>
</evidence>
<protein>
    <submittedName>
        <fullName evidence="8">Multidrug resistance protein 3</fullName>
    </submittedName>
</protein>
<name>A0A6J5D2A2_9BURK</name>
<dbReference type="InterPro" id="IPR036259">
    <property type="entry name" value="MFS_trans_sf"/>
</dbReference>
<keyword evidence="3 6" id="KW-0812">Transmembrane</keyword>
<dbReference type="SUPFAM" id="SSF103473">
    <property type="entry name" value="MFS general substrate transporter"/>
    <property type="match status" value="1"/>
</dbReference>
<feature type="transmembrane region" description="Helical" evidence="6">
    <location>
        <begin position="207"/>
        <end position="225"/>
    </location>
</feature>
<feature type="domain" description="Major facilitator superfamily (MFS) profile" evidence="7">
    <location>
        <begin position="19"/>
        <end position="453"/>
    </location>
</feature>
<dbReference type="Proteomes" id="UP000494363">
    <property type="component" value="Unassembled WGS sequence"/>
</dbReference>
<feature type="transmembrane region" description="Helical" evidence="6">
    <location>
        <begin position="53"/>
        <end position="76"/>
    </location>
</feature>
<feature type="transmembrane region" description="Helical" evidence="6">
    <location>
        <begin position="20"/>
        <end position="41"/>
    </location>
</feature>
<keyword evidence="9" id="KW-1185">Reference proteome</keyword>
<evidence type="ECO:0000313" key="9">
    <source>
        <dbReference type="Proteomes" id="UP000494363"/>
    </source>
</evidence>
<comment type="subcellular location">
    <subcellularLocation>
        <location evidence="1">Endomembrane system</location>
        <topology evidence="1">Multi-pass membrane protein</topology>
    </subcellularLocation>
</comment>
<feature type="transmembrane region" description="Helical" evidence="6">
    <location>
        <begin position="300"/>
        <end position="322"/>
    </location>
</feature>
<evidence type="ECO:0000256" key="3">
    <source>
        <dbReference type="ARBA" id="ARBA00022692"/>
    </source>
</evidence>